<evidence type="ECO:0000259" key="12">
    <source>
        <dbReference type="Pfam" id="PF05698"/>
    </source>
</evidence>
<keyword evidence="7" id="KW-0143">Chaperone</keyword>
<dbReference type="PANTHER" id="PTHR30560">
    <property type="entry name" value="TRIGGER FACTOR CHAPERONE AND PEPTIDYL-PROLYL CIS/TRANS ISOMERASE"/>
    <property type="match status" value="1"/>
</dbReference>
<dbReference type="GO" id="GO:0043022">
    <property type="term" value="F:ribosome binding"/>
    <property type="evidence" value="ECO:0007669"/>
    <property type="project" value="TreeGrafter"/>
</dbReference>
<feature type="domain" description="Trigger factor ribosome-binding bacterial" evidence="11">
    <location>
        <begin position="8"/>
        <end position="151"/>
    </location>
</feature>
<evidence type="ECO:0000256" key="6">
    <source>
        <dbReference type="ARBA" id="ARBA00023110"/>
    </source>
</evidence>
<evidence type="ECO:0000256" key="3">
    <source>
        <dbReference type="ARBA" id="ARBA00005464"/>
    </source>
</evidence>
<feature type="region of interest" description="Disordered" evidence="10">
    <location>
        <begin position="163"/>
        <end position="188"/>
    </location>
</feature>
<reference evidence="13 14" key="1">
    <citation type="journal article" date="2016" name="Nat. Commun.">
        <title>Thousands of microbial genomes shed light on interconnected biogeochemical processes in an aquifer system.</title>
        <authorList>
            <person name="Anantharaman K."/>
            <person name="Brown C.T."/>
            <person name="Hug L.A."/>
            <person name="Sharon I."/>
            <person name="Castelle C.J."/>
            <person name="Probst A.J."/>
            <person name="Thomas B.C."/>
            <person name="Singh A."/>
            <person name="Wilkins M.J."/>
            <person name="Karaoz U."/>
            <person name="Brodie E.L."/>
            <person name="Williams K.H."/>
            <person name="Hubbard S.S."/>
            <person name="Banfield J.F."/>
        </authorList>
    </citation>
    <scope>NUCLEOTIDE SEQUENCE [LARGE SCALE GENOMIC DNA]</scope>
</reference>
<keyword evidence="6" id="KW-0697">Rotamase</keyword>
<dbReference type="GO" id="GO:0003755">
    <property type="term" value="F:peptidyl-prolyl cis-trans isomerase activity"/>
    <property type="evidence" value="ECO:0007669"/>
    <property type="project" value="UniProtKB-KW"/>
</dbReference>
<keyword evidence="8" id="KW-0413">Isomerase</keyword>
<dbReference type="GO" id="GO:0005737">
    <property type="term" value="C:cytoplasm"/>
    <property type="evidence" value="ECO:0007669"/>
    <property type="project" value="UniProtKB-SubCell"/>
</dbReference>
<evidence type="ECO:0000256" key="5">
    <source>
        <dbReference type="ARBA" id="ARBA00016902"/>
    </source>
</evidence>
<evidence type="ECO:0000256" key="4">
    <source>
        <dbReference type="ARBA" id="ARBA00013194"/>
    </source>
</evidence>
<evidence type="ECO:0000256" key="9">
    <source>
        <dbReference type="ARBA" id="ARBA00029986"/>
    </source>
</evidence>
<dbReference type="GO" id="GO:0043335">
    <property type="term" value="P:protein unfolding"/>
    <property type="evidence" value="ECO:0007669"/>
    <property type="project" value="TreeGrafter"/>
</dbReference>
<feature type="domain" description="Trigger factor C-terminal" evidence="12">
    <location>
        <begin position="204"/>
        <end position="359"/>
    </location>
</feature>
<evidence type="ECO:0000256" key="1">
    <source>
        <dbReference type="ARBA" id="ARBA00000971"/>
    </source>
</evidence>
<dbReference type="InterPro" id="IPR027304">
    <property type="entry name" value="Trigger_fact/SurA_dom_sf"/>
</dbReference>
<gene>
    <name evidence="13" type="ORF">A3D62_03120</name>
</gene>
<evidence type="ECO:0000256" key="7">
    <source>
        <dbReference type="ARBA" id="ARBA00023186"/>
    </source>
</evidence>
<name>A0A1F6D0Q9_9BACT</name>
<evidence type="ECO:0000259" key="11">
    <source>
        <dbReference type="Pfam" id="PF05697"/>
    </source>
</evidence>
<dbReference type="EMBL" id="MFLC01000025">
    <property type="protein sequence ID" value="OGG55008.1"/>
    <property type="molecule type" value="Genomic_DNA"/>
</dbReference>
<sequence length="359" mass="40972">MSDKKYENIAIERKEHSEVEIVGEIPAGLIPAYKDRAIKELGQDITLPGFRKGHVPEKVLVQHIGEGRILEEAAELALQDAYPEIIEDNNLHPIGRPQVLITKLAPSNPIGFKINTSVVPEVLLPDYFATVKAMPTKEEVEVTDADVEAVLLQVRRGRARYEKAKERAESGSPTDALPEIPEENDEPLPELDDAFVQTLGNFKTVDDFKLQVRDDVRKDKEGRAREKKRVQISEALIATSSIDLPNILIESELDKMMAQMEDDVLRVNMKFDDYLSHAKKTRDDLRTEWRDQAAKRAKLQLILNEIARREVIRADHDEVHRQMDSILKQYKDASPENVHIFVETQLQNEAVFTFLEEQK</sequence>
<dbReference type="InterPro" id="IPR008880">
    <property type="entry name" value="Trigger_fac_C"/>
</dbReference>
<comment type="caution">
    <text evidence="13">The sequence shown here is derived from an EMBL/GenBank/DDBJ whole genome shotgun (WGS) entry which is preliminary data.</text>
</comment>
<dbReference type="GO" id="GO:0051083">
    <property type="term" value="P:'de novo' cotranslational protein folding"/>
    <property type="evidence" value="ECO:0007669"/>
    <property type="project" value="TreeGrafter"/>
</dbReference>
<evidence type="ECO:0000313" key="14">
    <source>
        <dbReference type="Proteomes" id="UP000177659"/>
    </source>
</evidence>
<dbReference type="InterPro" id="IPR008881">
    <property type="entry name" value="Trigger_fac_ribosome-bd_bac"/>
</dbReference>
<dbReference type="Gene3D" id="3.30.70.1050">
    <property type="entry name" value="Trigger factor ribosome-binding domain"/>
    <property type="match status" value="1"/>
</dbReference>
<dbReference type="GO" id="GO:0015031">
    <property type="term" value="P:protein transport"/>
    <property type="evidence" value="ECO:0007669"/>
    <property type="project" value="InterPro"/>
</dbReference>
<protein>
    <recommendedName>
        <fullName evidence="5">Trigger factor</fullName>
        <ecNumber evidence="4">5.2.1.8</ecNumber>
    </recommendedName>
    <alternativeName>
        <fullName evidence="9">PPIase</fullName>
    </alternativeName>
</protein>
<dbReference type="GO" id="GO:0044183">
    <property type="term" value="F:protein folding chaperone"/>
    <property type="evidence" value="ECO:0007669"/>
    <property type="project" value="TreeGrafter"/>
</dbReference>
<accession>A0A1F6D0Q9</accession>
<dbReference type="InterPro" id="IPR037041">
    <property type="entry name" value="Trigger_fac_C_sf"/>
</dbReference>
<evidence type="ECO:0000256" key="10">
    <source>
        <dbReference type="SAM" id="MobiDB-lite"/>
    </source>
</evidence>
<comment type="similarity">
    <text evidence="3">Belongs to the FKBP-type PPIase family. Tig subfamily.</text>
</comment>
<dbReference type="SUPFAM" id="SSF102735">
    <property type="entry name" value="Trigger factor ribosome-binding domain"/>
    <property type="match status" value="1"/>
</dbReference>
<comment type="catalytic activity">
    <reaction evidence="1">
        <text>[protein]-peptidylproline (omega=180) = [protein]-peptidylproline (omega=0)</text>
        <dbReference type="Rhea" id="RHEA:16237"/>
        <dbReference type="Rhea" id="RHEA-COMP:10747"/>
        <dbReference type="Rhea" id="RHEA-COMP:10748"/>
        <dbReference type="ChEBI" id="CHEBI:83833"/>
        <dbReference type="ChEBI" id="CHEBI:83834"/>
        <dbReference type="EC" id="5.2.1.8"/>
    </reaction>
</comment>
<dbReference type="InterPro" id="IPR036611">
    <property type="entry name" value="Trigger_fac_ribosome-bd_sf"/>
</dbReference>
<dbReference type="Pfam" id="PF05698">
    <property type="entry name" value="Trigger_C"/>
    <property type="match status" value="1"/>
</dbReference>
<organism evidence="13 14">
    <name type="scientific">Candidatus Kaiserbacteria bacterium RIFCSPHIGHO2_02_FULL_49_11</name>
    <dbReference type="NCBI Taxonomy" id="1798489"/>
    <lineage>
        <taxon>Bacteria</taxon>
        <taxon>Candidatus Kaiseribacteriota</taxon>
    </lineage>
</organism>
<dbReference type="SUPFAM" id="SSF109998">
    <property type="entry name" value="Triger factor/SurA peptide-binding domain-like"/>
    <property type="match status" value="1"/>
</dbReference>
<dbReference type="InterPro" id="IPR005215">
    <property type="entry name" value="Trig_fac"/>
</dbReference>
<comment type="subcellular location">
    <subcellularLocation>
        <location evidence="2">Cytoplasm</location>
    </subcellularLocation>
</comment>
<evidence type="ECO:0000313" key="13">
    <source>
        <dbReference type="EMBL" id="OGG55008.1"/>
    </source>
</evidence>
<evidence type="ECO:0000256" key="8">
    <source>
        <dbReference type="ARBA" id="ARBA00023235"/>
    </source>
</evidence>
<dbReference type="EC" id="5.2.1.8" evidence="4"/>
<dbReference type="PANTHER" id="PTHR30560:SF3">
    <property type="entry name" value="TRIGGER FACTOR-LIKE PROTEIN TIG, CHLOROPLASTIC"/>
    <property type="match status" value="1"/>
</dbReference>
<proteinExistence type="inferred from homology"/>
<dbReference type="Proteomes" id="UP000177659">
    <property type="component" value="Unassembled WGS sequence"/>
</dbReference>
<evidence type="ECO:0000256" key="2">
    <source>
        <dbReference type="ARBA" id="ARBA00004496"/>
    </source>
</evidence>
<dbReference type="AlphaFoldDB" id="A0A1F6D0Q9"/>
<dbReference type="Pfam" id="PF05697">
    <property type="entry name" value="Trigger_N"/>
    <property type="match status" value="1"/>
</dbReference>
<dbReference type="Gene3D" id="1.10.3120.10">
    <property type="entry name" value="Trigger factor, C-terminal domain"/>
    <property type="match status" value="1"/>
</dbReference>